<dbReference type="InterPro" id="IPR004265">
    <property type="entry name" value="Dirigent"/>
</dbReference>
<dbReference type="PANTHER" id="PTHR21495">
    <property type="entry name" value="NUCLEOPORIN-RELATED"/>
    <property type="match status" value="1"/>
</dbReference>
<name>A0A251VCV5_HELAN</name>
<dbReference type="AlphaFoldDB" id="A0A251VCV5"/>
<evidence type="ECO:0000313" key="4">
    <source>
        <dbReference type="Proteomes" id="UP000215914"/>
    </source>
</evidence>
<dbReference type="OMA" id="ITNTRFC"/>
<dbReference type="EMBL" id="CM007891">
    <property type="protein sequence ID" value="OTG33425.1"/>
    <property type="molecule type" value="Genomic_DNA"/>
</dbReference>
<dbReference type="InParanoid" id="A0A251VCV5"/>
<evidence type="ECO:0000313" key="3">
    <source>
        <dbReference type="EMBL" id="OTG33425.1"/>
    </source>
</evidence>
<sequence>MVVSLPVGPELTSKNVGRAQYVFTDGKYNGSTLSFLARNQLSLPVRDLPIVGRTGLFRFARGYVITNTRFCKKGINPTI</sequence>
<accession>A0A251VCV5</accession>
<reference evidence="3" key="2">
    <citation type="submission" date="2017-02" db="EMBL/GenBank/DDBJ databases">
        <title>Sunflower complete genome.</title>
        <authorList>
            <person name="Langlade N."/>
            <person name="Munos S."/>
        </authorList>
    </citation>
    <scope>NUCLEOTIDE SEQUENCE [LARGE SCALE GENOMIC DNA]</scope>
    <source>
        <tissue evidence="3">Leaves</tissue>
    </source>
</reference>
<dbReference type="GO" id="GO:0048046">
    <property type="term" value="C:apoplast"/>
    <property type="evidence" value="ECO:0007669"/>
    <property type="project" value="UniProtKB-SubCell"/>
</dbReference>
<organism evidence="3 4">
    <name type="scientific">Helianthus annuus</name>
    <name type="common">Common sunflower</name>
    <dbReference type="NCBI Taxonomy" id="4232"/>
    <lineage>
        <taxon>Eukaryota</taxon>
        <taxon>Viridiplantae</taxon>
        <taxon>Streptophyta</taxon>
        <taxon>Embryophyta</taxon>
        <taxon>Tracheophyta</taxon>
        <taxon>Spermatophyta</taxon>
        <taxon>Magnoliopsida</taxon>
        <taxon>eudicotyledons</taxon>
        <taxon>Gunneridae</taxon>
        <taxon>Pentapetalae</taxon>
        <taxon>asterids</taxon>
        <taxon>campanulids</taxon>
        <taxon>Asterales</taxon>
        <taxon>Asteraceae</taxon>
        <taxon>Asteroideae</taxon>
        <taxon>Heliantheae alliance</taxon>
        <taxon>Heliantheae</taxon>
        <taxon>Helianthus</taxon>
    </lineage>
</organism>
<evidence type="ECO:0000313" key="2">
    <source>
        <dbReference type="EMBL" id="KAF5783717.1"/>
    </source>
</evidence>
<dbReference type="EMBL" id="MNCJ02000326">
    <property type="protein sequence ID" value="KAF5783717.1"/>
    <property type="molecule type" value="Genomic_DNA"/>
</dbReference>
<dbReference type="Pfam" id="PF03018">
    <property type="entry name" value="Dirigent"/>
    <property type="match status" value="1"/>
</dbReference>
<comment type="function">
    <text evidence="1">Dirigent proteins impart stereoselectivity on the phenoxy radical-coupling reaction, yielding optically active lignans from two molecules of coniferyl alcohol in the biosynthesis of lignans, flavonolignans, and alkaloids and thus plays a central role in plant secondary metabolism.</text>
</comment>
<comment type="subunit">
    <text evidence="1">Homodimer.</text>
</comment>
<dbReference type="Proteomes" id="UP000215914">
    <property type="component" value="Chromosome 2"/>
</dbReference>
<keyword evidence="1" id="KW-0964">Secreted</keyword>
<protein>
    <recommendedName>
        <fullName evidence="1">Dirigent protein</fullName>
    </recommendedName>
</protein>
<reference evidence="2 4" key="1">
    <citation type="journal article" date="2017" name="Nature">
        <title>The sunflower genome provides insights into oil metabolism, flowering and Asterid evolution.</title>
        <authorList>
            <person name="Badouin H."/>
            <person name="Gouzy J."/>
            <person name="Grassa C.J."/>
            <person name="Murat F."/>
            <person name="Staton S.E."/>
            <person name="Cottret L."/>
            <person name="Lelandais-Briere C."/>
            <person name="Owens G.L."/>
            <person name="Carrere S."/>
            <person name="Mayjonade B."/>
            <person name="Legrand L."/>
            <person name="Gill N."/>
            <person name="Kane N.C."/>
            <person name="Bowers J.E."/>
            <person name="Hubner S."/>
            <person name="Bellec A."/>
            <person name="Berard A."/>
            <person name="Berges H."/>
            <person name="Blanchet N."/>
            <person name="Boniface M.C."/>
            <person name="Brunel D."/>
            <person name="Catrice O."/>
            <person name="Chaidir N."/>
            <person name="Claudel C."/>
            <person name="Donnadieu C."/>
            <person name="Faraut T."/>
            <person name="Fievet G."/>
            <person name="Helmstetter N."/>
            <person name="King M."/>
            <person name="Knapp S.J."/>
            <person name="Lai Z."/>
            <person name="Le Paslier M.C."/>
            <person name="Lippi Y."/>
            <person name="Lorenzon L."/>
            <person name="Mandel J.R."/>
            <person name="Marage G."/>
            <person name="Marchand G."/>
            <person name="Marquand E."/>
            <person name="Bret-Mestries E."/>
            <person name="Morien E."/>
            <person name="Nambeesan S."/>
            <person name="Nguyen T."/>
            <person name="Pegot-Espagnet P."/>
            <person name="Pouilly N."/>
            <person name="Raftis F."/>
            <person name="Sallet E."/>
            <person name="Schiex T."/>
            <person name="Thomas J."/>
            <person name="Vandecasteele C."/>
            <person name="Vares D."/>
            <person name="Vear F."/>
            <person name="Vautrin S."/>
            <person name="Crespi M."/>
            <person name="Mangin B."/>
            <person name="Burke J.M."/>
            <person name="Salse J."/>
            <person name="Munos S."/>
            <person name="Vincourt P."/>
            <person name="Rieseberg L.H."/>
            <person name="Langlade N.B."/>
        </authorList>
    </citation>
    <scope>NUCLEOTIDE SEQUENCE [LARGE SCALE GENOMIC DNA]</scope>
    <source>
        <strain evidence="4">cv. SF193</strain>
        <tissue evidence="2">Leaves</tissue>
    </source>
</reference>
<keyword evidence="1" id="KW-0052">Apoplast</keyword>
<reference evidence="2" key="3">
    <citation type="submission" date="2020-06" db="EMBL/GenBank/DDBJ databases">
        <title>Helianthus annuus Genome sequencing and assembly Release 2.</title>
        <authorList>
            <person name="Gouzy J."/>
            <person name="Langlade N."/>
            <person name="Munos S."/>
        </authorList>
    </citation>
    <scope>NUCLEOTIDE SEQUENCE</scope>
    <source>
        <tissue evidence="2">Leaves</tissue>
    </source>
</reference>
<comment type="similarity">
    <text evidence="1">Belongs to the plant dirigent protein family.</text>
</comment>
<dbReference type="Gramene" id="mRNA:HanXRQr2_Chr11g0511111">
    <property type="protein sequence ID" value="CDS:HanXRQr2_Chr11g0511111.1"/>
    <property type="gene ID" value="HanXRQr2_Chr11g0511111"/>
</dbReference>
<gene>
    <name evidence="3" type="ORF">HannXRQ_Chr02g0034581</name>
    <name evidence="2" type="ORF">HanXRQr2_Chr11g0511111</name>
</gene>
<evidence type="ECO:0000256" key="1">
    <source>
        <dbReference type="RuleBase" id="RU363099"/>
    </source>
</evidence>
<proteinExistence type="inferred from homology"/>
<keyword evidence="4" id="KW-1185">Reference proteome</keyword>
<comment type="subcellular location">
    <subcellularLocation>
        <location evidence="1">Secreted</location>
        <location evidence="1">Extracellular space</location>
        <location evidence="1">Apoplast</location>
    </subcellularLocation>
</comment>